<feature type="coiled-coil region" evidence="1">
    <location>
        <begin position="49"/>
        <end position="100"/>
    </location>
</feature>
<name>A0A9Q0RFL9_ANAIG</name>
<proteinExistence type="predicted"/>
<dbReference type="EMBL" id="JAPDFW010000059">
    <property type="protein sequence ID" value="KAJ5076874.1"/>
    <property type="molecule type" value="Genomic_DNA"/>
</dbReference>
<gene>
    <name evidence="2" type="ORF">M0811_00192</name>
</gene>
<evidence type="ECO:0000313" key="2">
    <source>
        <dbReference type="EMBL" id="KAJ5076874.1"/>
    </source>
</evidence>
<sequence>MKKLQENQKNLNSLIQKWSKLQLDSNSLISQQNNSVNNEKISQILLETLSKFESIFQKMKKQEKEQEKEIRIFLEIEYICEQYQNEFEMKELVVEQLINQPNKMKNSLLQIIWKTEPNLKKD</sequence>
<dbReference type="Proteomes" id="UP001149090">
    <property type="component" value="Unassembled WGS sequence"/>
</dbReference>
<keyword evidence="3" id="KW-1185">Reference proteome</keyword>
<comment type="caution">
    <text evidence="2">The sequence shown here is derived from an EMBL/GenBank/DDBJ whole genome shotgun (WGS) entry which is preliminary data.</text>
</comment>
<keyword evidence="1" id="KW-0175">Coiled coil</keyword>
<protein>
    <submittedName>
        <fullName evidence="2">Uncharacterized protein</fullName>
    </submittedName>
</protein>
<organism evidence="2 3">
    <name type="scientific">Anaeramoeba ignava</name>
    <name type="common">Anaerobic marine amoeba</name>
    <dbReference type="NCBI Taxonomy" id="1746090"/>
    <lineage>
        <taxon>Eukaryota</taxon>
        <taxon>Metamonada</taxon>
        <taxon>Anaeramoebidae</taxon>
        <taxon>Anaeramoeba</taxon>
    </lineage>
</organism>
<dbReference type="AlphaFoldDB" id="A0A9Q0RFL9"/>
<accession>A0A9Q0RFL9</accession>
<evidence type="ECO:0000256" key="1">
    <source>
        <dbReference type="SAM" id="Coils"/>
    </source>
</evidence>
<evidence type="ECO:0000313" key="3">
    <source>
        <dbReference type="Proteomes" id="UP001149090"/>
    </source>
</evidence>
<reference evidence="2" key="1">
    <citation type="submission" date="2022-10" db="EMBL/GenBank/DDBJ databases">
        <title>Novel sulphate-reducing endosymbionts in the free-living metamonad Anaeramoeba.</title>
        <authorList>
            <person name="Jerlstrom-Hultqvist J."/>
            <person name="Cepicka I."/>
            <person name="Gallot-Lavallee L."/>
            <person name="Salas-Leiva D."/>
            <person name="Curtis B.A."/>
            <person name="Zahonova K."/>
            <person name="Pipaliya S."/>
            <person name="Dacks J."/>
            <person name="Roger A.J."/>
        </authorList>
    </citation>
    <scope>NUCLEOTIDE SEQUENCE</scope>
    <source>
        <strain evidence="2">BMAN</strain>
    </source>
</reference>